<organism evidence="5 6">
    <name type="scientific">Amycolatopsis antarctica</name>
    <dbReference type="NCBI Taxonomy" id="1854586"/>
    <lineage>
        <taxon>Bacteria</taxon>
        <taxon>Bacillati</taxon>
        <taxon>Actinomycetota</taxon>
        <taxon>Actinomycetes</taxon>
        <taxon>Pseudonocardiales</taxon>
        <taxon>Pseudonocardiaceae</taxon>
        <taxon>Amycolatopsis</taxon>
    </lineage>
</organism>
<dbReference type="InterPro" id="IPR016181">
    <property type="entry name" value="Acyl_CoA_acyltransferase"/>
</dbReference>
<protein>
    <submittedName>
        <fullName evidence="5">GNAT family N-acetyltransferase</fullName>
    </submittedName>
</protein>
<reference evidence="5 6" key="1">
    <citation type="submission" date="2017-07" db="EMBL/GenBank/DDBJ databases">
        <title>Amycolatopsis antarcticus sp. nov., isolated from the surface of an Antarcticus brown macroalga.</title>
        <authorList>
            <person name="Wang J."/>
            <person name="Leiva S."/>
            <person name="Huang J."/>
            <person name="Huang Y."/>
        </authorList>
    </citation>
    <scope>NUCLEOTIDE SEQUENCE [LARGE SCALE GENOMIC DNA]</scope>
    <source>
        <strain evidence="5 6">AU-G6</strain>
    </source>
</reference>
<dbReference type="EMBL" id="NKYE01000022">
    <property type="protein sequence ID" value="OZM70246.1"/>
    <property type="molecule type" value="Genomic_DNA"/>
</dbReference>
<dbReference type="OrthoDB" id="9799092at2"/>
<comment type="caution">
    <text evidence="5">The sequence shown here is derived from an EMBL/GenBank/DDBJ whole genome shotgun (WGS) entry which is preliminary data.</text>
</comment>
<dbReference type="RefSeq" id="WP_094865750.1">
    <property type="nucleotide sequence ID" value="NZ_NKYE01000022.1"/>
</dbReference>
<accession>A0A263CY35</accession>
<dbReference type="InParanoid" id="A0A263CY35"/>
<dbReference type="CDD" id="cd04301">
    <property type="entry name" value="NAT_SF"/>
    <property type="match status" value="1"/>
</dbReference>
<evidence type="ECO:0000256" key="2">
    <source>
        <dbReference type="ARBA" id="ARBA00023315"/>
    </source>
</evidence>
<feature type="domain" description="N-acetyltransferase" evidence="4">
    <location>
        <begin position="167"/>
        <end position="322"/>
    </location>
</feature>
<dbReference type="PANTHER" id="PTHR43877">
    <property type="entry name" value="AMINOALKYLPHOSPHONATE N-ACETYLTRANSFERASE-RELATED-RELATED"/>
    <property type="match status" value="1"/>
</dbReference>
<keyword evidence="2" id="KW-0012">Acyltransferase</keyword>
<dbReference type="InterPro" id="IPR050832">
    <property type="entry name" value="Bact_Acetyltransf"/>
</dbReference>
<keyword evidence="6" id="KW-1185">Reference proteome</keyword>
<keyword evidence="1 5" id="KW-0808">Transferase</keyword>
<dbReference type="Proteomes" id="UP000242444">
    <property type="component" value="Unassembled WGS sequence"/>
</dbReference>
<dbReference type="PROSITE" id="PS51186">
    <property type="entry name" value="GNAT"/>
    <property type="match status" value="1"/>
</dbReference>
<evidence type="ECO:0000256" key="1">
    <source>
        <dbReference type="ARBA" id="ARBA00022679"/>
    </source>
</evidence>
<dbReference type="Gene3D" id="3.40.630.30">
    <property type="match status" value="1"/>
</dbReference>
<proteinExistence type="predicted"/>
<feature type="compositionally biased region" description="Basic and acidic residues" evidence="3">
    <location>
        <begin position="26"/>
        <end position="42"/>
    </location>
</feature>
<evidence type="ECO:0000256" key="3">
    <source>
        <dbReference type="SAM" id="MobiDB-lite"/>
    </source>
</evidence>
<dbReference type="AlphaFoldDB" id="A0A263CY35"/>
<dbReference type="GO" id="GO:0016747">
    <property type="term" value="F:acyltransferase activity, transferring groups other than amino-acyl groups"/>
    <property type="evidence" value="ECO:0007669"/>
    <property type="project" value="InterPro"/>
</dbReference>
<gene>
    <name evidence="5" type="ORF">CFN78_26385</name>
</gene>
<dbReference type="Pfam" id="PF00583">
    <property type="entry name" value="Acetyltransf_1"/>
    <property type="match status" value="1"/>
</dbReference>
<sequence>MTLTWGPLRIDEAGLLTELLGAVEKSEPTGEHMSEQDVREDLTQPGTDLPTQTLAARAQGHLVAYAMVAVRDAAEPVHLLRAEVVVHPGHRDDAVRERLLSWLAGAARTAHEGTFPGAPLEIHVMAHENRPWTAEALAAAGYERRRTFVEMRAALDANLPAPAPLPDDLRLVTHEPAHAEATLAARNEVFAGHWGSTHVTAEGWQHRVLGSEAFRPDLSFLLLTPGRERVEAFVLSAHFAADTAATGVRELYVSHVGTREGLRGRGVGSALLGHTLAAARDAGFRRSSLSVDVDNATRALGVYERCGYVVDSTSHDYVLSLA</sequence>
<feature type="region of interest" description="Disordered" evidence="3">
    <location>
        <begin position="26"/>
        <end position="46"/>
    </location>
</feature>
<name>A0A263CY35_9PSEU</name>
<evidence type="ECO:0000313" key="6">
    <source>
        <dbReference type="Proteomes" id="UP000242444"/>
    </source>
</evidence>
<evidence type="ECO:0000313" key="5">
    <source>
        <dbReference type="EMBL" id="OZM70246.1"/>
    </source>
</evidence>
<dbReference type="InterPro" id="IPR000182">
    <property type="entry name" value="GNAT_dom"/>
</dbReference>
<evidence type="ECO:0000259" key="4">
    <source>
        <dbReference type="PROSITE" id="PS51186"/>
    </source>
</evidence>
<dbReference type="SUPFAM" id="SSF55729">
    <property type="entry name" value="Acyl-CoA N-acyltransferases (Nat)"/>
    <property type="match status" value="2"/>
</dbReference>